<sequence>MSAYDTIRPENGAAGLAGRIGNVFVSGFGAAPERGASASFVIASQISRFVSQVADGLIAWNETRLTRKSLQALTDRELEDIGLTRFQIEEVARGR</sequence>
<dbReference type="Pfam" id="PF06568">
    <property type="entry name" value="YjiS-like"/>
    <property type="match status" value="1"/>
</dbReference>
<feature type="domain" description="YjiS-like" evidence="1">
    <location>
        <begin position="57"/>
        <end position="89"/>
    </location>
</feature>
<organism evidence="2 3">
    <name type="scientific">Salipiger profundus</name>
    <dbReference type="NCBI Taxonomy" id="1229727"/>
    <lineage>
        <taxon>Bacteria</taxon>
        <taxon>Pseudomonadati</taxon>
        <taxon>Pseudomonadota</taxon>
        <taxon>Alphaproteobacteria</taxon>
        <taxon>Rhodobacterales</taxon>
        <taxon>Roseobacteraceae</taxon>
        <taxon>Salipiger</taxon>
    </lineage>
</organism>
<dbReference type="OrthoDB" id="8116725at2"/>
<dbReference type="KEGG" id="tpro:Ga0080559_TMP1374"/>
<evidence type="ECO:0000259" key="1">
    <source>
        <dbReference type="Pfam" id="PF06568"/>
    </source>
</evidence>
<evidence type="ECO:0000313" key="2">
    <source>
        <dbReference type="EMBL" id="APX22170.1"/>
    </source>
</evidence>
<dbReference type="AlphaFoldDB" id="A0A1U7D281"/>
<dbReference type="EMBL" id="CP014796">
    <property type="protein sequence ID" value="APX22170.1"/>
    <property type="molecule type" value="Genomic_DNA"/>
</dbReference>
<evidence type="ECO:0000313" key="3">
    <source>
        <dbReference type="Proteomes" id="UP000186559"/>
    </source>
</evidence>
<gene>
    <name evidence="2" type="ORF">Ga0080559_TMP1374</name>
</gene>
<proteinExistence type="predicted"/>
<dbReference type="RefSeq" id="WP_017469013.1">
    <property type="nucleotide sequence ID" value="NZ_BMEW01000003.1"/>
</dbReference>
<reference evidence="2 3" key="1">
    <citation type="submission" date="2016-03" db="EMBL/GenBank/DDBJ databases">
        <title>Deep-sea bacteria in the southern Pacific.</title>
        <authorList>
            <person name="Tang K."/>
        </authorList>
    </citation>
    <scope>NUCLEOTIDE SEQUENCE [LARGE SCALE GENOMIC DNA]</scope>
    <source>
        <strain evidence="2 3">JLT2016</strain>
    </source>
</reference>
<dbReference type="InterPro" id="IPR009506">
    <property type="entry name" value="YjiS-like"/>
</dbReference>
<protein>
    <recommendedName>
        <fullName evidence="1">YjiS-like domain-containing protein</fullName>
    </recommendedName>
</protein>
<keyword evidence="3" id="KW-1185">Reference proteome</keyword>
<dbReference type="STRING" id="1229727.Ga0080559_TMP1374"/>
<name>A0A1U7D281_9RHOB</name>
<dbReference type="Proteomes" id="UP000186559">
    <property type="component" value="Chromosome"/>
</dbReference>
<accession>A0A1U7D281</accession>